<keyword evidence="5 6" id="KW-0472">Membrane</keyword>
<dbReference type="RefSeq" id="WP_201654702.1">
    <property type="nucleotide sequence ID" value="NZ_CP068047.1"/>
</dbReference>
<accession>A0ABX7BTN6</accession>
<name>A0ABX7BTN6_9HYPH</name>
<feature type="transmembrane region" description="Helical" evidence="6">
    <location>
        <begin position="20"/>
        <end position="41"/>
    </location>
</feature>
<dbReference type="InterPro" id="IPR050445">
    <property type="entry name" value="Bact_polysacc_biosynth/exp"/>
</dbReference>
<dbReference type="Proteomes" id="UP000595460">
    <property type="component" value="Chromosome"/>
</dbReference>
<dbReference type="EMBL" id="CP068047">
    <property type="protein sequence ID" value="QQR35318.1"/>
    <property type="molecule type" value="Genomic_DNA"/>
</dbReference>
<evidence type="ECO:0000313" key="9">
    <source>
        <dbReference type="Proteomes" id="UP000595460"/>
    </source>
</evidence>
<evidence type="ECO:0000256" key="4">
    <source>
        <dbReference type="ARBA" id="ARBA00022989"/>
    </source>
</evidence>
<protein>
    <submittedName>
        <fullName evidence="8">GumC family protein</fullName>
    </submittedName>
</protein>
<evidence type="ECO:0000256" key="3">
    <source>
        <dbReference type="ARBA" id="ARBA00022692"/>
    </source>
</evidence>
<dbReference type="PANTHER" id="PTHR32309:SF13">
    <property type="entry name" value="FERRIC ENTEROBACTIN TRANSPORT PROTEIN FEPE"/>
    <property type="match status" value="1"/>
</dbReference>
<feature type="domain" description="Polysaccharide chain length determinant N-terminal" evidence="7">
    <location>
        <begin position="6"/>
        <end position="99"/>
    </location>
</feature>
<keyword evidence="9" id="KW-1185">Reference proteome</keyword>
<sequence length="724" mass="76562">MARDARIDIGAVLGAVVKRLPRVVIVTAALLAAALVLTMFMPRLYESSASILVEPRSNIYTRPAGEQPQSAPSADAGVVSSQIELIKSRDTLLTVVDKLDLRSVPEFNGTGAGGFSPLAVVSQLLGRKATPVSVDEVVLGALYDRMTVIQERDSRLISVLVRSTDPQLAADIANAVADAHVARRAQLSLSDTAEASGWLANEIAKLRVSVTEAETAVANFKVDNDLFVGSNNTSLADQQLSTIATQINAAQERKNAALSRAALIRRMIEQGQPIDGVADVRDSVVIQQLSQEKGRLQGEKAQRSATLLANHPTIQALTAQIAELNNQINLEGRRVADALEAEAQIEADLEASLRADLTRAKSSASTATQDGVTLDSLERDAKAQRDLLESYLQRHTEAVSRIESNSALPDVRVVSVAAPSVTPASPKTPLILLAVGLVALATQIGVIVFGELVSGRAIVATSEAVHNQDQLDEVPFIEAELEPEQQWSEPVIATEEVVEERVLDLPADVEDYAEVDEPAVELPTPAVSARSERRPPAASVELPGIIASADLSSDLVLGRTHLLILAAHAANADCEILAEKLVSDALARGLSVALIDGGSARLGDEPGLTDLSLDAASFGDVVQKSADNSFAEVPWGQGRAIDRTSGKPLILVEALGDIYEVVVLMTGRVGAGSTLPLFDGLDGRLVLVAGDDDDIDAVSQTREKLLSAGYRRCEVVAAPTRVAA</sequence>
<keyword evidence="4 6" id="KW-1133">Transmembrane helix</keyword>
<keyword evidence="3 6" id="KW-0812">Transmembrane</keyword>
<evidence type="ECO:0000259" key="7">
    <source>
        <dbReference type="Pfam" id="PF02706"/>
    </source>
</evidence>
<dbReference type="InterPro" id="IPR003856">
    <property type="entry name" value="LPS_length_determ_N"/>
</dbReference>
<keyword evidence="2" id="KW-1003">Cell membrane</keyword>
<proteinExistence type="predicted"/>
<evidence type="ECO:0000256" key="5">
    <source>
        <dbReference type="ARBA" id="ARBA00023136"/>
    </source>
</evidence>
<organism evidence="8 9">
    <name type="scientific">Devosia oryziradicis</name>
    <dbReference type="NCBI Taxonomy" id="2801335"/>
    <lineage>
        <taxon>Bacteria</taxon>
        <taxon>Pseudomonadati</taxon>
        <taxon>Pseudomonadota</taxon>
        <taxon>Alphaproteobacteria</taxon>
        <taxon>Hyphomicrobiales</taxon>
        <taxon>Devosiaceae</taxon>
        <taxon>Devosia</taxon>
    </lineage>
</organism>
<dbReference type="Pfam" id="PF02706">
    <property type="entry name" value="Wzz"/>
    <property type="match status" value="1"/>
</dbReference>
<evidence type="ECO:0000256" key="2">
    <source>
        <dbReference type="ARBA" id="ARBA00022475"/>
    </source>
</evidence>
<evidence type="ECO:0000256" key="1">
    <source>
        <dbReference type="ARBA" id="ARBA00004651"/>
    </source>
</evidence>
<dbReference type="PANTHER" id="PTHR32309">
    <property type="entry name" value="TYROSINE-PROTEIN KINASE"/>
    <property type="match status" value="1"/>
</dbReference>
<evidence type="ECO:0000256" key="6">
    <source>
        <dbReference type="SAM" id="Phobius"/>
    </source>
</evidence>
<comment type="subcellular location">
    <subcellularLocation>
        <location evidence="1">Cell membrane</location>
        <topology evidence="1">Multi-pass membrane protein</topology>
    </subcellularLocation>
</comment>
<reference evidence="8 9" key="1">
    <citation type="submission" date="2021-01" db="EMBL/GenBank/DDBJ databases">
        <title>Genome seq and assembly of Devosia sp. G19.</title>
        <authorList>
            <person name="Chhetri G."/>
        </authorList>
    </citation>
    <scope>NUCLEOTIDE SEQUENCE [LARGE SCALE GENOMIC DNA]</scope>
    <source>
        <strain evidence="8 9">G19</strain>
    </source>
</reference>
<gene>
    <name evidence="8" type="ORF">JI749_13255</name>
</gene>
<evidence type="ECO:0000313" key="8">
    <source>
        <dbReference type="EMBL" id="QQR35318.1"/>
    </source>
</evidence>